<dbReference type="InterPro" id="IPR018679">
    <property type="entry name" value="DUF2161"/>
</dbReference>
<comment type="caution">
    <text evidence="2">The sequence shown here is derived from an EMBL/GenBank/DDBJ whole genome shotgun (WGS) entry which is preliminary data.</text>
</comment>
<evidence type="ECO:0000313" key="3">
    <source>
        <dbReference type="Proteomes" id="UP000053791"/>
    </source>
</evidence>
<dbReference type="RefSeq" id="WP_068349829.1">
    <property type="nucleotide sequence ID" value="NZ_LQBQ01000038.1"/>
</dbReference>
<protein>
    <recommendedName>
        <fullName evidence="4">DUF2161 domain-containing phosphodiesterase</fullName>
    </recommendedName>
</protein>
<dbReference type="Pfam" id="PF09929">
    <property type="entry name" value="DUF2161"/>
    <property type="match status" value="1"/>
</dbReference>
<dbReference type="Proteomes" id="UP000053791">
    <property type="component" value="Unassembled WGS sequence"/>
</dbReference>
<proteinExistence type="predicted"/>
<evidence type="ECO:0000256" key="1">
    <source>
        <dbReference type="SAM" id="MobiDB-lite"/>
    </source>
</evidence>
<dbReference type="OrthoDB" id="9795163at2"/>
<organism evidence="2 3">
    <name type="scientific">Ruegeria marisrubri</name>
    <dbReference type="NCBI Taxonomy" id="1685379"/>
    <lineage>
        <taxon>Bacteria</taxon>
        <taxon>Pseudomonadati</taxon>
        <taxon>Pseudomonadota</taxon>
        <taxon>Alphaproteobacteria</taxon>
        <taxon>Rhodobacterales</taxon>
        <taxon>Roseobacteraceae</taxon>
        <taxon>Ruegeria</taxon>
    </lineage>
</organism>
<keyword evidence="3" id="KW-1185">Reference proteome</keyword>
<dbReference type="STRING" id="1685379.AVO45_14995"/>
<name>A0A0X3TC92_9RHOB</name>
<feature type="compositionally biased region" description="Low complexity" evidence="1">
    <location>
        <begin position="225"/>
        <end position="235"/>
    </location>
</feature>
<sequence>MEREQDLYPPIKTLLERQGYSVKGEVGAADVVAMREGEPPVIVELKLRFSLALFHQAIARLRITDRVYVAVARPRGRTARRALRDNLALCRRLGLGLITVRPDGRVEVHCDPGPFAPRRSPRKAARLLREFDRLQGDPNSGGATRHGIVTAYRQDALRCAAFLARNGPTKGADVAKATGVAEATRLMRDNHYGWFERPATGIYRLTEAGSEGLKHWAYSWDDEPATAAAPSGSTAVDEVADRLDDDR</sequence>
<reference evidence="2 3" key="1">
    <citation type="submission" date="2015-12" db="EMBL/GenBank/DDBJ databases">
        <authorList>
            <person name="Shamseldin A."/>
            <person name="Moawad H."/>
            <person name="Abd El-Rahim W.M."/>
            <person name="Sadowsky M.J."/>
        </authorList>
    </citation>
    <scope>NUCLEOTIDE SEQUENCE [LARGE SCALE GENOMIC DNA]</scope>
    <source>
        <strain evidence="2 3">ZGT118</strain>
    </source>
</reference>
<dbReference type="AlphaFoldDB" id="A0A0X3TC92"/>
<feature type="region of interest" description="Disordered" evidence="1">
    <location>
        <begin position="224"/>
        <end position="247"/>
    </location>
</feature>
<evidence type="ECO:0000313" key="2">
    <source>
        <dbReference type="EMBL" id="KUJ73388.1"/>
    </source>
</evidence>
<accession>A0A0X3TC92</accession>
<dbReference type="EMBL" id="LQBQ01000038">
    <property type="protein sequence ID" value="KUJ73388.1"/>
    <property type="molecule type" value="Genomic_DNA"/>
</dbReference>
<evidence type="ECO:0008006" key="4">
    <source>
        <dbReference type="Google" id="ProtNLM"/>
    </source>
</evidence>
<gene>
    <name evidence="2" type="ORF">AVO45_14995</name>
</gene>